<protein>
    <submittedName>
        <fullName evidence="1">Uncharacterized protein</fullName>
    </submittedName>
</protein>
<comment type="caution">
    <text evidence="1">The sequence shown here is derived from an EMBL/GenBank/DDBJ whole genome shotgun (WGS) entry which is preliminary data.</text>
</comment>
<name>A0ABV1BZZ4_9FIRM</name>
<evidence type="ECO:0000313" key="1">
    <source>
        <dbReference type="EMBL" id="MEQ2384902.1"/>
    </source>
</evidence>
<organism evidence="1 2">
    <name type="scientific">Faecalibacterium intestinale</name>
    <dbReference type="NCBI Taxonomy" id="3133155"/>
    <lineage>
        <taxon>Bacteria</taxon>
        <taxon>Bacillati</taxon>
        <taxon>Bacillota</taxon>
        <taxon>Clostridia</taxon>
        <taxon>Eubacteriales</taxon>
        <taxon>Oscillospiraceae</taxon>
        <taxon>Faecalibacterium</taxon>
    </lineage>
</organism>
<accession>A0ABV1BZZ4</accession>
<sequence length="101" mass="11359">MERTFSPMIRQYSAIDGLQKAYTLVYAMEVEGTQGCRLTLCRLGSRQRVDSQYVAAAPEFCYRILRYLCENGVQPEIWQDVVTELTAVDPAGGKGGAWCEQ</sequence>
<gene>
    <name evidence="1" type="ORF">WMO20_02965</name>
</gene>
<dbReference type="Proteomes" id="UP001465119">
    <property type="component" value="Unassembled WGS sequence"/>
</dbReference>
<evidence type="ECO:0000313" key="2">
    <source>
        <dbReference type="Proteomes" id="UP001465119"/>
    </source>
</evidence>
<proteinExistence type="predicted"/>
<dbReference type="EMBL" id="JBBMEN010000002">
    <property type="protein sequence ID" value="MEQ2384902.1"/>
    <property type="molecule type" value="Genomic_DNA"/>
</dbReference>
<dbReference type="RefSeq" id="WP_316539711.1">
    <property type="nucleotide sequence ID" value="NZ_JBBMEN010000002.1"/>
</dbReference>
<reference evidence="1 2" key="1">
    <citation type="submission" date="2024-03" db="EMBL/GenBank/DDBJ databases">
        <title>Human intestinal bacterial collection.</title>
        <authorList>
            <person name="Pauvert C."/>
            <person name="Hitch T.C.A."/>
            <person name="Clavel T."/>
        </authorList>
    </citation>
    <scope>NUCLEOTIDE SEQUENCE [LARGE SCALE GENOMIC DNA]</scope>
    <source>
        <strain evidence="1 2">CLA-AA-H281</strain>
    </source>
</reference>
<keyword evidence="2" id="KW-1185">Reference proteome</keyword>